<dbReference type="InterPro" id="IPR046253">
    <property type="entry name" value="DUF6286"/>
</dbReference>
<dbReference type="Proteomes" id="UP000199623">
    <property type="component" value="Unassembled WGS sequence"/>
</dbReference>
<dbReference type="EMBL" id="FNCC01000025">
    <property type="protein sequence ID" value="SDH50294.1"/>
    <property type="molecule type" value="Genomic_DNA"/>
</dbReference>
<feature type="domain" description="DUF6286" evidence="2">
    <location>
        <begin position="68"/>
        <end position="166"/>
    </location>
</feature>
<dbReference type="OrthoDB" id="4282971at2"/>
<evidence type="ECO:0000313" key="4">
    <source>
        <dbReference type="Proteomes" id="UP000199623"/>
    </source>
</evidence>
<keyword evidence="1" id="KW-0472">Membrane</keyword>
<protein>
    <recommendedName>
        <fullName evidence="2">DUF6286 domain-containing protein</fullName>
    </recommendedName>
</protein>
<dbReference type="Pfam" id="PF19803">
    <property type="entry name" value="DUF6286"/>
    <property type="match status" value="1"/>
</dbReference>
<dbReference type="RefSeq" id="WP_090059838.1">
    <property type="nucleotide sequence ID" value="NZ_FNCC01000025.1"/>
</dbReference>
<reference evidence="4" key="1">
    <citation type="submission" date="2016-10" db="EMBL/GenBank/DDBJ databases">
        <authorList>
            <person name="Varghese N."/>
            <person name="Submissions S."/>
        </authorList>
    </citation>
    <scope>NUCLEOTIDE SEQUENCE [LARGE SCALE GENOMIC DNA]</scope>
    <source>
        <strain evidence="4">CGMCC 4.3506</strain>
    </source>
</reference>
<evidence type="ECO:0000256" key="1">
    <source>
        <dbReference type="SAM" id="Phobius"/>
    </source>
</evidence>
<keyword evidence="4" id="KW-1185">Reference proteome</keyword>
<sequence>MIRRPRRVLPALLTALVLLAVSVVVAVSAIQLALGETPWLSYDAVAGRLHGLTWSAREVAVAGGVAVAIGVLLFLAAVVPGRARTAALDDRTAVSVRGLRNAVRLAAQVDGVESAVVKANRRRVKTVVRTRRAVVGGLGDTVRAAVEDRVGQFALARPPQVVVRVKTGRGTP</sequence>
<keyword evidence="1" id="KW-1133">Transmembrane helix</keyword>
<name>A0A1G8CY48_9PSEU</name>
<feature type="transmembrane region" description="Helical" evidence="1">
    <location>
        <begin position="59"/>
        <end position="79"/>
    </location>
</feature>
<proteinExistence type="predicted"/>
<keyword evidence="1" id="KW-0812">Transmembrane</keyword>
<accession>A0A1G8CY48</accession>
<dbReference type="STRING" id="200378.SAMN05216553_12519"/>
<gene>
    <name evidence="3" type="ORF">SAMN05216553_12519</name>
</gene>
<evidence type="ECO:0000259" key="2">
    <source>
        <dbReference type="Pfam" id="PF19803"/>
    </source>
</evidence>
<dbReference type="AlphaFoldDB" id="A0A1G8CY48"/>
<organism evidence="3 4">
    <name type="scientific">Lentzea fradiae</name>
    <dbReference type="NCBI Taxonomy" id="200378"/>
    <lineage>
        <taxon>Bacteria</taxon>
        <taxon>Bacillati</taxon>
        <taxon>Actinomycetota</taxon>
        <taxon>Actinomycetes</taxon>
        <taxon>Pseudonocardiales</taxon>
        <taxon>Pseudonocardiaceae</taxon>
        <taxon>Lentzea</taxon>
    </lineage>
</organism>
<evidence type="ECO:0000313" key="3">
    <source>
        <dbReference type="EMBL" id="SDH50294.1"/>
    </source>
</evidence>